<dbReference type="SUPFAM" id="SSF55486">
    <property type="entry name" value="Metalloproteases ('zincins'), catalytic domain"/>
    <property type="match status" value="1"/>
</dbReference>
<evidence type="ECO:0000256" key="4">
    <source>
        <dbReference type="ARBA" id="ARBA00022833"/>
    </source>
</evidence>
<protein>
    <submittedName>
        <fullName evidence="6">Matrixin family metalloprotease</fullName>
    </submittedName>
</protein>
<keyword evidence="2" id="KW-0479">Metal-binding</keyword>
<evidence type="ECO:0000313" key="7">
    <source>
        <dbReference type="Proteomes" id="UP000823928"/>
    </source>
</evidence>
<dbReference type="InterPro" id="IPR024079">
    <property type="entry name" value="MetalloPept_cat_dom_sf"/>
</dbReference>
<keyword evidence="3" id="KW-0378">Hydrolase</keyword>
<dbReference type="Pfam" id="PF00413">
    <property type="entry name" value="Peptidase_M10"/>
    <property type="match status" value="1"/>
</dbReference>
<dbReference type="GO" id="GO:0006508">
    <property type="term" value="P:proteolysis"/>
    <property type="evidence" value="ECO:0007669"/>
    <property type="project" value="UniProtKB-KW"/>
</dbReference>
<reference evidence="6" key="2">
    <citation type="journal article" date="2021" name="PeerJ">
        <title>Extensive microbial diversity within the chicken gut microbiome revealed by metagenomics and culture.</title>
        <authorList>
            <person name="Gilroy R."/>
            <person name="Ravi A."/>
            <person name="Getino M."/>
            <person name="Pursley I."/>
            <person name="Horton D.L."/>
            <person name="Alikhan N.F."/>
            <person name="Baker D."/>
            <person name="Gharbi K."/>
            <person name="Hall N."/>
            <person name="Watson M."/>
            <person name="Adriaenssens E.M."/>
            <person name="Foster-Nyarko E."/>
            <person name="Jarju S."/>
            <person name="Secka A."/>
            <person name="Antonio M."/>
            <person name="Oren A."/>
            <person name="Chaudhuri R.R."/>
            <person name="La Ragione R."/>
            <person name="Hildebrand F."/>
            <person name="Pallen M.J."/>
        </authorList>
    </citation>
    <scope>NUCLEOTIDE SEQUENCE</scope>
    <source>
        <strain evidence="6">6276</strain>
    </source>
</reference>
<name>A0A9D1JP78_9BACT</name>
<evidence type="ECO:0000256" key="3">
    <source>
        <dbReference type="ARBA" id="ARBA00022801"/>
    </source>
</evidence>
<proteinExistence type="predicted"/>
<dbReference type="Proteomes" id="UP000823928">
    <property type="component" value="Unassembled WGS sequence"/>
</dbReference>
<dbReference type="AlphaFoldDB" id="A0A9D1JP78"/>
<reference evidence="6" key="1">
    <citation type="submission" date="2020-10" db="EMBL/GenBank/DDBJ databases">
        <authorList>
            <person name="Gilroy R."/>
        </authorList>
    </citation>
    <scope>NUCLEOTIDE SEQUENCE</scope>
    <source>
        <strain evidence="6">6276</strain>
    </source>
</reference>
<dbReference type="GO" id="GO:0004222">
    <property type="term" value="F:metalloendopeptidase activity"/>
    <property type="evidence" value="ECO:0007669"/>
    <property type="project" value="InterPro"/>
</dbReference>
<dbReference type="SMART" id="SM00235">
    <property type="entry name" value="ZnMc"/>
    <property type="match status" value="1"/>
</dbReference>
<dbReference type="EMBL" id="DVIU01000288">
    <property type="protein sequence ID" value="HIS37743.1"/>
    <property type="molecule type" value="Genomic_DNA"/>
</dbReference>
<gene>
    <name evidence="6" type="ORF">IAC10_14150</name>
</gene>
<evidence type="ECO:0000313" key="6">
    <source>
        <dbReference type="EMBL" id="HIS37743.1"/>
    </source>
</evidence>
<dbReference type="PANTHER" id="PTHR10201">
    <property type="entry name" value="MATRIX METALLOPROTEINASE"/>
    <property type="match status" value="1"/>
</dbReference>
<keyword evidence="6" id="KW-0482">Metalloprotease</keyword>
<comment type="caution">
    <text evidence="6">The sequence shown here is derived from an EMBL/GenBank/DDBJ whole genome shotgun (WGS) entry which is preliminary data.</text>
</comment>
<dbReference type="InterPro" id="IPR006026">
    <property type="entry name" value="Peptidase_Metallo"/>
</dbReference>
<feature type="domain" description="Peptidase metallopeptidase" evidence="5">
    <location>
        <begin position="15"/>
        <end position="173"/>
    </location>
</feature>
<dbReference type="PRINTS" id="PR00138">
    <property type="entry name" value="MATRIXIN"/>
</dbReference>
<keyword evidence="1" id="KW-0645">Protease</keyword>
<evidence type="ECO:0000259" key="5">
    <source>
        <dbReference type="SMART" id="SM00235"/>
    </source>
</evidence>
<dbReference type="GO" id="GO:0031012">
    <property type="term" value="C:extracellular matrix"/>
    <property type="evidence" value="ECO:0007669"/>
    <property type="project" value="InterPro"/>
</dbReference>
<dbReference type="InterPro" id="IPR021190">
    <property type="entry name" value="Pept_M10A"/>
</dbReference>
<evidence type="ECO:0000256" key="1">
    <source>
        <dbReference type="ARBA" id="ARBA00022670"/>
    </source>
</evidence>
<accession>A0A9D1JP78</accession>
<dbReference type="InterPro" id="IPR001818">
    <property type="entry name" value="Pept_M10_metallopeptidase"/>
</dbReference>
<dbReference type="GO" id="GO:0008270">
    <property type="term" value="F:zinc ion binding"/>
    <property type="evidence" value="ECO:0007669"/>
    <property type="project" value="InterPro"/>
</dbReference>
<sequence>MQSKTYVSQSLKNGRLMRWTYMPLKVYVAPMKFYSKQGEDYKYRQMVRRACEEWQTATKGRVSFSFVKTLLESNVNVDWKRVERKALGHCYFSFDGANRLYGAEVAIGLTDGYIHGDYGDESEVYHTILHEIGHAIGLGHSPYKTDIMYTPHQKGIHRVSEGDILTVNWLYRLPQGATVADVAAQFSMGGSDIDEIIYRVMHRNQPSEFEKVKNNVKIPKRDLLDEQENIALLRKYHMALQNVTLSDDMRKFFLKNKRDNLK</sequence>
<dbReference type="Gene3D" id="3.40.390.10">
    <property type="entry name" value="Collagenase (Catalytic Domain)"/>
    <property type="match status" value="1"/>
</dbReference>
<evidence type="ECO:0000256" key="2">
    <source>
        <dbReference type="ARBA" id="ARBA00022723"/>
    </source>
</evidence>
<organism evidence="6 7">
    <name type="scientific">Candidatus Scatousia excrementigallinarum</name>
    <dbReference type="NCBI Taxonomy" id="2840935"/>
    <lineage>
        <taxon>Bacteria</taxon>
        <taxon>Candidatus Scatousia</taxon>
    </lineage>
</organism>
<keyword evidence="4" id="KW-0862">Zinc</keyword>